<gene>
    <name evidence="2" type="ORF">NPX13_g6627</name>
</gene>
<reference evidence="2" key="1">
    <citation type="submission" date="2022-07" db="EMBL/GenBank/DDBJ databases">
        <title>Genome Sequence of Xylaria arbuscula.</title>
        <authorList>
            <person name="Buettner E."/>
        </authorList>
    </citation>
    <scope>NUCLEOTIDE SEQUENCE</scope>
    <source>
        <strain evidence="2">VT107</strain>
    </source>
</reference>
<organism evidence="2 3">
    <name type="scientific">Xylaria arbuscula</name>
    <dbReference type="NCBI Taxonomy" id="114810"/>
    <lineage>
        <taxon>Eukaryota</taxon>
        <taxon>Fungi</taxon>
        <taxon>Dikarya</taxon>
        <taxon>Ascomycota</taxon>
        <taxon>Pezizomycotina</taxon>
        <taxon>Sordariomycetes</taxon>
        <taxon>Xylariomycetidae</taxon>
        <taxon>Xylariales</taxon>
        <taxon>Xylariaceae</taxon>
        <taxon>Xylaria</taxon>
    </lineage>
</organism>
<name>A0A9W8NBV4_9PEZI</name>
<dbReference type="AlphaFoldDB" id="A0A9W8NBV4"/>
<protein>
    <submittedName>
        <fullName evidence="2">Uncharacterized protein</fullName>
    </submittedName>
</protein>
<feature type="region of interest" description="Disordered" evidence="1">
    <location>
        <begin position="1"/>
        <end position="22"/>
    </location>
</feature>
<sequence>MVTSAEKSGPLSKAEPTKDRSHRIEIWQREVITSPNACACSSPTTQAPNTGLGTLYRRSMSRFDTNLPHYDLEDYPTNPWTIKNARDSFHGQRPSPHCPVCALPLCGVKYKLLSKDGFGLVRPRSPSPKRWSRDEGQSQDRQRKEKSKSVLSKIVRVIQRPKARKPAELGETAKRTQTDMYHDLRPEAVPTRGGVHEEETSSALSDDECKKPKVGISASAARLRRAQMLLQRGGRGD</sequence>
<dbReference type="Proteomes" id="UP001148614">
    <property type="component" value="Unassembled WGS sequence"/>
</dbReference>
<keyword evidence="3" id="KW-1185">Reference proteome</keyword>
<proteinExistence type="predicted"/>
<evidence type="ECO:0000313" key="3">
    <source>
        <dbReference type="Proteomes" id="UP001148614"/>
    </source>
</evidence>
<feature type="compositionally biased region" description="Basic and acidic residues" evidence="1">
    <location>
        <begin position="165"/>
        <end position="186"/>
    </location>
</feature>
<feature type="region of interest" description="Disordered" evidence="1">
    <location>
        <begin position="118"/>
        <end position="213"/>
    </location>
</feature>
<accession>A0A9W8NBV4</accession>
<dbReference type="EMBL" id="JANPWZ010001195">
    <property type="protein sequence ID" value="KAJ3567850.1"/>
    <property type="molecule type" value="Genomic_DNA"/>
</dbReference>
<feature type="compositionally biased region" description="Basic and acidic residues" evidence="1">
    <location>
        <begin position="131"/>
        <end position="143"/>
    </location>
</feature>
<evidence type="ECO:0000313" key="2">
    <source>
        <dbReference type="EMBL" id="KAJ3567850.1"/>
    </source>
</evidence>
<comment type="caution">
    <text evidence="2">The sequence shown here is derived from an EMBL/GenBank/DDBJ whole genome shotgun (WGS) entry which is preliminary data.</text>
</comment>
<evidence type="ECO:0000256" key="1">
    <source>
        <dbReference type="SAM" id="MobiDB-lite"/>
    </source>
</evidence>